<comment type="similarity">
    <text evidence="3 8">Belongs to the DHNA family.</text>
</comment>
<name>A0A5J9TGE2_9POAL</name>
<comment type="pathway">
    <text evidence="2 8">Cofactor biosynthesis; tetrahydrofolate biosynthesis; 2-amino-4-hydroxy-6-hydroxymethyl-7,8-dihydropteridine diphosphate from 7,8-dihydroneopterin triphosphate: step 3/4.</text>
</comment>
<sequence length="293" mass="31892">MEDPPEWVDAAKAGAFVRVLTSSSCAAAATIHQQSPGRKVAKRFFLVRPEVSRVLSQPPGQSWMVSRESASIFETRRCSTLPAAVMLTSACGQIAHPSRPRWKLSGVSHRARLFTCGPCFLAVWQRPPGFSLIHRPSFSSQHNQSTSGAAGNIMAERELTGKDKLVLRGLQFHGFHGVKQEEKTLGQKFVVDVDAWMDLSTAGETDNISDTVSYTDIYRIVKDVVEGPSQNLLESVAHRIASASLIQFSQISAVRVQVGKPHVAVQGIVDYLGVEIVRYRKDMGGNSSGASSS</sequence>
<accession>A0A5J9TGE2</accession>
<comment type="function">
    <text evidence="6">Catalyzes the conversion of 7,8-dihydroneopterin into 6-hydroxymethyl-7,8-dihydropterin, a biosynthetic precursor of the vitamin tetrahydrofolate. Can use L-threo-dihydroneopterin and D-erythro-dihydroneopterin as substrates for the formation of 6-hydroxymethyldihydropterin, but it can also catalyze the epimerization of carbon 2' of dihydroneopterin and dihydromonapterin.</text>
</comment>
<dbReference type="SMART" id="SM00905">
    <property type="entry name" value="FolB"/>
    <property type="match status" value="1"/>
</dbReference>
<keyword evidence="4 8" id="KW-0289">Folate biosynthesis</keyword>
<evidence type="ECO:0000256" key="5">
    <source>
        <dbReference type="ARBA" id="ARBA00023239"/>
    </source>
</evidence>
<dbReference type="Gene3D" id="3.30.1130.10">
    <property type="match status" value="1"/>
</dbReference>
<dbReference type="GO" id="GO:0005737">
    <property type="term" value="C:cytoplasm"/>
    <property type="evidence" value="ECO:0007669"/>
    <property type="project" value="TreeGrafter"/>
</dbReference>
<dbReference type="GO" id="GO:0004150">
    <property type="term" value="F:dihydroneopterin aldolase activity"/>
    <property type="evidence" value="ECO:0007669"/>
    <property type="project" value="UniProtKB-UniRule"/>
</dbReference>
<dbReference type="OrthoDB" id="1863886at2759"/>
<dbReference type="EMBL" id="RWGY01000039">
    <property type="protein sequence ID" value="TVU10476.1"/>
    <property type="molecule type" value="Genomic_DNA"/>
</dbReference>
<evidence type="ECO:0000313" key="11">
    <source>
        <dbReference type="EMBL" id="TVU10476.1"/>
    </source>
</evidence>
<keyword evidence="5 8" id="KW-0456">Lyase</keyword>
<dbReference type="Gramene" id="TVT98813">
    <property type="protein sequence ID" value="TVT98813"/>
    <property type="gene ID" value="EJB05_55860"/>
</dbReference>
<dbReference type="NCBIfam" id="TIGR00526">
    <property type="entry name" value="folB_dom"/>
    <property type="match status" value="1"/>
</dbReference>
<dbReference type="CDD" id="cd00534">
    <property type="entry name" value="DHNA_DHNTPE"/>
    <property type="match status" value="1"/>
</dbReference>
<dbReference type="FunFam" id="3.30.1130.10:FF:000003">
    <property type="entry name" value="7,8-dihydroneopterin aldolase"/>
    <property type="match status" value="1"/>
</dbReference>
<dbReference type="EC" id="4.1.2.25" evidence="8"/>
<comment type="subunit">
    <text evidence="7">Homooctamer. Forms a hollow cylinder assembled from two ring-shaped tetramers.</text>
</comment>
<evidence type="ECO:0000256" key="4">
    <source>
        <dbReference type="ARBA" id="ARBA00022909"/>
    </source>
</evidence>
<evidence type="ECO:0000256" key="6">
    <source>
        <dbReference type="ARBA" id="ARBA00055579"/>
    </source>
</evidence>
<dbReference type="Gramene" id="TVU10476">
    <property type="protein sequence ID" value="TVU10476"/>
    <property type="gene ID" value="EJB05_44010"/>
</dbReference>
<comment type="caution">
    <text evidence="11">The sequence shown here is derived from an EMBL/GenBank/DDBJ whole genome shotgun (WGS) entry which is preliminary data.</text>
</comment>
<proteinExistence type="inferred from homology"/>
<comment type="catalytic activity">
    <reaction evidence="1 8">
        <text>7,8-dihydroneopterin = 6-hydroxymethyl-7,8-dihydropterin + glycolaldehyde</text>
        <dbReference type="Rhea" id="RHEA:10540"/>
        <dbReference type="ChEBI" id="CHEBI:17001"/>
        <dbReference type="ChEBI" id="CHEBI:17071"/>
        <dbReference type="ChEBI" id="CHEBI:44841"/>
        <dbReference type="EC" id="4.1.2.25"/>
    </reaction>
</comment>
<evidence type="ECO:0000256" key="7">
    <source>
        <dbReference type="ARBA" id="ARBA00063311"/>
    </source>
</evidence>
<dbReference type="PANTHER" id="PTHR42844:SF1">
    <property type="entry name" value="DIHYDRONEOPTERIN ALDOLASE 1-RELATED"/>
    <property type="match status" value="1"/>
</dbReference>
<dbReference type="Proteomes" id="UP000324897">
    <property type="component" value="Chromosome 3"/>
</dbReference>
<dbReference type="Pfam" id="PF02152">
    <property type="entry name" value="FolB"/>
    <property type="match status" value="1"/>
</dbReference>
<dbReference type="SUPFAM" id="SSF55620">
    <property type="entry name" value="Tetrahydrobiopterin biosynthesis enzymes-like"/>
    <property type="match status" value="1"/>
</dbReference>
<dbReference type="InterPro" id="IPR006156">
    <property type="entry name" value="Dihydroneopterin_aldolase"/>
</dbReference>
<evidence type="ECO:0000313" key="12">
    <source>
        <dbReference type="Proteomes" id="UP000324897"/>
    </source>
</evidence>
<reference evidence="11 12" key="1">
    <citation type="journal article" date="2019" name="Sci. Rep.">
        <title>A high-quality genome of Eragrostis curvula grass provides insights into Poaceae evolution and supports new strategies to enhance forage quality.</title>
        <authorList>
            <person name="Carballo J."/>
            <person name="Santos B.A.C.M."/>
            <person name="Zappacosta D."/>
            <person name="Garbus I."/>
            <person name="Selva J.P."/>
            <person name="Gallo C.A."/>
            <person name="Diaz A."/>
            <person name="Albertini E."/>
            <person name="Caccamo M."/>
            <person name="Echenique V."/>
        </authorList>
    </citation>
    <scope>NUCLEOTIDE SEQUENCE [LARGE SCALE GENOMIC DNA]</scope>
    <source>
        <strain evidence="12">cv. Victoria</strain>
        <tissue evidence="11">Leaf</tissue>
    </source>
</reference>
<protein>
    <recommendedName>
        <fullName evidence="8">7,8-dihydroneopterin aldolase</fullName>
        <ecNumber evidence="8">4.1.2.25</ecNumber>
    </recommendedName>
</protein>
<dbReference type="PANTHER" id="PTHR42844">
    <property type="entry name" value="DIHYDRONEOPTERIN ALDOLASE 1-RELATED"/>
    <property type="match status" value="1"/>
</dbReference>
<evidence type="ECO:0000313" key="10">
    <source>
        <dbReference type="EMBL" id="TVT98813.1"/>
    </source>
</evidence>
<dbReference type="InterPro" id="IPR043133">
    <property type="entry name" value="GTP-CH-I_C/QueF"/>
</dbReference>
<dbReference type="EMBL" id="RWGY01000804">
    <property type="protein sequence ID" value="TVT98813.1"/>
    <property type="molecule type" value="Genomic_DNA"/>
</dbReference>
<evidence type="ECO:0000259" key="9">
    <source>
        <dbReference type="SMART" id="SM00905"/>
    </source>
</evidence>
<feature type="domain" description="Dihydroneopterin aldolase/epimerase" evidence="9">
    <location>
        <begin position="165"/>
        <end position="278"/>
    </location>
</feature>
<dbReference type="GO" id="GO:0046656">
    <property type="term" value="P:folic acid biosynthetic process"/>
    <property type="evidence" value="ECO:0007669"/>
    <property type="project" value="UniProtKB-UniRule"/>
</dbReference>
<dbReference type="GO" id="GO:0046654">
    <property type="term" value="P:tetrahydrofolate biosynthetic process"/>
    <property type="evidence" value="ECO:0007669"/>
    <property type="project" value="UniProtKB-UniRule"/>
</dbReference>
<organism evidence="11 12">
    <name type="scientific">Eragrostis curvula</name>
    <name type="common">weeping love grass</name>
    <dbReference type="NCBI Taxonomy" id="38414"/>
    <lineage>
        <taxon>Eukaryota</taxon>
        <taxon>Viridiplantae</taxon>
        <taxon>Streptophyta</taxon>
        <taxon>Embryophyta</taxon>
        <taxon>Tracheophyta</taxon>
        <taxon>Spermatophyta</taxon>
        <taxon>Magnoliopsida</taxon>
        <taxon>Liliopsida</taxon>
        <taxon>Poales</taxon>
        <taxon>Poaceae</taxon>
        <taxon>PACMAD clade</taxon>
        <taxon>Chloridoideae</taxon>
        <taxon>Eragrostideae</taxon>
        <taxon>Eragrostidinae</taxon>
        <taxon>Eragrostis</taxon>
    </lineage>
</organism>
<comment type="function">
    <text evidence="8">Catalyzes the conversion of 7,8-dihydroneopterin to 6-hydroxymethyl-7,8-dihydropterin.</text>
</comment>
<dbReference type="UniPathway" id="UPA00077">
    <property type="reaction ID" value="UER00154"/>
</dbReference>
<evidence type="ECO:0000256" key="3">
    <source>
        <dbReference type="ARBA" id="ARBA00005708"/>
    </source>
</evidence>
<dbReference type="InterPro" id="IPR006157">
    <property type="entry name" value="FolB_dom"/>
</dbReference>
<evidence type="ECO:0000256" key="8">
    <source>
        <dbReference type="RuleBase" id="RU362079"/>
    </source>
</evidence>
<evidence type="ECO:0000256" key="2">
    <source>
        <dbReference type="ARBA" id="ARBA00005013"/>
    </source>
</evidence>
<evidence type="ECO:0000256" key="1">
    <source>
        <dbReference type="ARBA" id="ARBA00001353"/>
    </source>
</evidence>
<dbReference type="AlphaFoldDB" id="A0A5J9TGE2"/>
<dbReference type="NCBIfam" id="TIGR00525">
    <property type="entry name" value="folB"/>
    <property type="match status" value="1"/>
</dbReference>
<keyword evidence="12" id="KW-1185">Reference proteome</keyword>
<gene>
    <name evidence="11" type="ORF">EJB05_44010</name>
    <name evidence="10" type="ORF">EJB05_55860</name>
</gene>